<name>A0A1H6JE81_9ACTN</name>
<keyword evidence="8" id="KW-1185">Reference proteome</keyword>
<comment type="subcellular location">
    <subcellularLocation>
        <location evidence="1">Membrane</location>
        <topology evidence="1">Multi-pass membrane protein</topology>
    </subcellularLocation>
</comment>
<evidence type="ECO:0000256" key="5">
    <source>
        <dbReference type="ARBA" id="ARBA00023136"/>
    </source>
</evidence>
<evidence type="ECO:0000256" key="2">
    <source>
        <dbReference type="ARBA" id="ARBA00022475"/>
    </source>
</evidence>
<organism evidence="7 8">
    <name type="scientific">Parafannyhessea umbonata</name>
    <dbReference type="NCBI Taxonomy" id="604330"/>
    <lineage>
        <taxon>Bacteria</taxon>
        <taxon>Bacillati</taxon>
        <taxon>Actinomycetota</taxon>
        <taxon>Coriobacteriia</taxon>
        <taxon>Coriobacteriales</taxon>
        <taxon>Atopobiaceae</taxon>
        <taxon>Parafannyhessea</taxon>
    </lineage>
</organism>
<dbReference type="PANTHER" id="PTHR34857">
    <property type="entry name" value="SLL0384 PROTEIN"/>
    <property type="match status" value="1"/>
</dbReference>
<dbReference type="Pfam" id="PF02361">
    <property type="entry name" value="CbiQ"/>
    <property type="match status" value="1"/>
</dbReference>
<keyword evidence="3 6" id="KW-0812">Transmembrane</keyword>
<protein>
    <submittedName>
        <fullName evidence="7">Energy-coupling factor transport system permease protein</fullName>
    </submittedName>
</protein>
<dbReference type="PANTHER" id="PTHR34857:SF2">
    <property type="entry name" value="SLL0384 PROTEIN"/>
    <property type="match status" value="1"/>
</dbReference>
<evidence type="ECO:0000256" key="6">
    <source>
        <dbReference type="SAM" id="Phobius"/>
    </source>
</evidence>
<evidence type="ECO:0000256" key="4">
    <source>
        <dbReference type="ARBA" id="ARBA00022989"/>
    </source>
</evidence>
<evidence type="ECO:0000256" key="1">
    <source>
        <dbReference type="ARBA" id="ARBA00004141"/>
    </source>
</evidence>
<sequence>MAGLLEYSEGSTLLHRANPISKVAFAVAVCIATFLANEYLTLVLLLALVLLAGVYAGVGKKAVSLLLAFSSLGALMFLVQTVIVRAGTPVFLWVTDRGADTGAHVALRLVTFALPLVLMLTVTRLTDLTNAAVEVLHLPYRYAFTITTALRFVPIFSYEMSRIVEAQTARGVEFDSGNPLRKLGLMMPLAAPLLITSVSKADDTALAAEQRGFYLRTRESSYKRYPMATRDYAIFSLCLVVIVLGAIF</sequence>
<evidence type="ECO:0000313" key="8">
    <source>
        <dbReference type="Proteomes" id="UP000199135"/>
    </source>
</evidence>
<dbReference type="RefSeq" id="WP_078686785.1">
    <property type="nucleotide sequence ID" value="NZ_FNWT01000006.1"/>
</dbReference>
<evidence type="ECO:0000256" key="3">
    <source>
        <dbReference type="ARBA" id="ARBA00022692"/>
    </source>
</evidence>
<gene>
    <name evidence="7" type="ORF">SAMN05216447_10641</name>
</gene>
<keyword evidence="2" id="KW-1003">Cell membrane</keyword>
<dbReference type="Proteomes" id="UP000199135">
    <property type="component" value="Unassembled WGS sequence"/>
</dbReference>
<reference evidence="7 8" key="1">
    <citation type="submission" date="2016-10" db="EMBL/GenBank/DDBJ databases">
        <authorList>
            <person name="Varghese N."/>
            <person name="Submissions S."/>
        </authorList>
    </citation>
    <scope>NUCLEOTIDE SEQUENCE [LARGE SCALE GENOMIC DNA]</scope>
    <source>
        <strain evidence="7 8">WCP15</strain>
    </source>
</reference>
<dbReference type="InterPro" id="IPR003339">
    <property type="entry name" value="ABC/ECF_trnsptr_transmembrane"/>
</dbReference>
<dbReference type="CDD" id="cd16914">
    <property type="entry name" value="EcfT"/>
    <property type="match status" value="1"/>
</dbReference>
<proteinExistence type="predicted"/>
<feature type="transmembrane region" description="Helical" evidence="6">
    <location>
        <begin position="62"/>
        <end position="84"/>
    </location>
</feature>
<feature type="transmembrane region" description="Helical" evidence="6">
    <location>
        <begin position="105"/>
        <end position="122"/>
    </location>
</feature>
<keyword evidence="5 6" id="KW-0472">Membrane</keyword>
<evidence type="ECO:0000313" key="7">
    <source>
        <dbReference type="EMBL" id="SEH57977.1"/>
    </source>
</evidence>
<dbReference type="InterPro" id="IPR051611">
    <property type="entry name" value="ECF_transporter_component"/>
</dbReference>
<comment type="caution">
    <text evidence="7">The sequence shown here is derived from an EMBL/GenBank/DDBJ whole genome shotgun (WGS) entry which is preliminary data.</text>
</comment>
<feature type="transmembrane region" description="Helical" evidence="6">
    <location>
        <begin position="228"/>
        <end position="247"/>
    </location>
</feature>
<feature type="transmembrane region" description="Helical" evidence="6">
    <location>
        <begin position="23"/>
        <end position="56"/>
    </location>
</feature>
<dbReference type="EMBL" id="FNWT01000006">
    <property type="protein sequence ID" value="SEH57977.1"/>
    <property type="molecule type" value="Genomic_DNA"/>
</dbReference>
<keyword evidence="4 6" id="KW-1133">Transmembrane helix</keyword>
<accession>A0A1H6JE81</accession>